<evidence type="ECO:0000313" key="1">
    <source>
        <dbReference type="EMBL" id="ARD21691.1"/>
    </source>
</evidence>
<keyword evidence="2" id="KW-1185">Reference proteome</keyword>
<proteinExistence type="predicted"/>
<evidence type="ECO:0000313" key="2">
    <source>
        <dbReference type="Proteomes" id="UP000191820"/>
    </source>
</evidence>
<dbReference type="Proteomes" id="UP000191820">
    <property type="component" value="Chromosome"/>
</dbReference>
<organism evidence="1 2">
    <name type="scientific">Shewanella japonica</name>
    <dbReference type="NCBI Taxonomy" id="93973"/>
    <lineage>
        <taxon>Bacteria</taxon>
        <taxon>Pseudomonadati</taxon>
        <taxon>Pseudomonadota</taxon>
        <taxon>Gammaproteobacteria</taxon>
        <taxon>Alteromonadales</taxon>
        <taxon>Shewanellaceae</taxon>
        <taxon>Shewanella</taxon>
    </lineage>
</organism>
<dbReference type="RefSeq" id="WP_080915293.1">
    <property type="nucleotide sequence ID" value="NZ_CP020472.1"/>
</dbReference>
<accession>A0ABN4YB99</accession>
<evidence type="ECO:0008006" key="3">
    <source>
        <dbReference type="Google" id="ProtNLM"/>
    </source>
</evidence>
<gene>
    <name evidence="1" type="ORF">SJ2017_1367</name>
</gene>
<name>A0ABN4YB99_9GAMM</name>
<dbReference type="EMBL" id="CP020472">
    <property type="protein sequence ID" value="ARD21691.1"/>
    <property type="molecule type" value="Genomic_DNA"/>
</dbReference>
<protein>
    <recommendedName>
        <fullName evidence="3">GIY-YIG domain-containing protein</fullName>
    </recommendedName>
</protein>
<sequence length="85" mass="9663">MYFFKKGDQVLYVGESGLLGKRIWSHGTAGRLVKEELIRDMELWIATNVTVPSPLNGEPVCVRGAVEAQLMAMYSPQYNRKEERC</sequence>
<reference evidence="1 2" key="1">
    <citation type="submission" date="2017-03" db="EMBL/GenBank/DDBJ databases">
        <title>Genome sequencing of Shewanella japonica KCTC 22435.</title>
        <authorList>
            <person name="Kim K.M."/>
        </authorList>
    </citation>
    <scope>NUCLEOTIDE SEQUENCE [LARGE SCALE GENOMIC DNA]</scope>
    <source>
        <strain evidence="1 2">KCTC 22435</strain>
    </source>
</reference>